<feature type="region of interest" description="Disordered" evidence="1">
    <location>
        <begin position="73"/>
        <end position="94"/>
    </location>
</feature>
<dbReference type="PaxDb" id="3880-AES73822"/>
<keyword evidence="4" id="KW-1185">Reference proteome</keyword>
<dbReference type="SUPFAM" id="SSF51126">
    <property type="entry name" value="Pectin lyase-like"/>
    <property type="match status" value="1"/>
</dbReference>
<name>G7J2V3_MEDTR</name>
<proteinExistence type="predicted"/>
<dbReference type="AlphaFoldDB" id="G7J2V3"/>
<evidence type="ECO:0000256" key="1">
    <source>
        <dbReference type="SAM" id="MobiDB-lite"/>
    </source>
</evidence>
<reference evidence="2 4" key="2">
    <citation type="journal article" date="2014" name="BMC Genomics">
        <title>An improved genome release (version Mt4.0) for the model legume Medicago truncatula.</title>
        <authorList>
            <person name="Tang H."/>
            <person name="Krishnakumar V."/>
            <person name="Bidwell S."/>
            <person name="Rosen B."/>
            <person name="Chan A."/>
            <person name="Zhou S."/>
            <person name="Gentzbittel L."/>
            <person name="Childs K.L."/>
            <person name="Yandell M."/>
            <person name="Gundlach H."/>
            <person name="Mayer K.F."/>
            <person name="Schwartz D.C."/>
            <person name="Town C.D."/>
        </authorList>
    </citation>
    <scope>GENOME REANNOTATION</scope>
    <source>
        <strain evidence="3 4">cv. Jemalong A17</strain>
    </source>
</reference>
<sequence>MLLDTLIGQVSKTRLDLAYSYPRCMQMERKNNSLISQGTYMLKDVNFSGPYSFATNNWINFRYVNKLTVGGGGTLDGQGSSGESYASHTKGMYS</sequence>
<organism evidence="2 4">
    <name type="scientific">Medicago truncatula</name>
    <name type="common">Barrel medic</name>
    <name type="synonym">Medicago tribuloides</name>
    <dbReference type="NCBI Taxonomy" id="3880"/>
    <lineage>
        <taxon>Eukaryota</taxon>
        <taxon>Viridiplantae</taxon>
        <taxon>Streptophyta</taxon>
        <taxon>Embryophyta</taxon>
        <taxon>Tracheophyta</taxon>
        <taxon>Spermatophyta</taxon>
        <taxon>Magnoliopsida</taxon>
        <taxon>eudicotyledons</taxon>
        <taxon>Gunneridae</taxon>
        <taxon>Pentapetalae</taxon>
        <taxon>rosids</taxon>
        <taxon>fabids</taxon>
        <taxon>Fabales</taxon>
        <taxon>Fabaceae</taxon>
        <taxon>Papilionoideae</taxon>
        <taxon>50 kb inversion clade</taxon>
        <taxon>NPAAA clade</taxon>
        <taxon>Hologalegina</taxon>
        <taxon>IRL clade</taxon>
        <taxon>Trifolieae</taxon>
        <taxon>Medicago</taxon>
    </lineage>
</organism>
<gene>
    <name evidence="2" type="ordered locus">MTR_3g109240</name>
</gene>
<evidence type="ECO:0000313" key="4">
    <source>
        <dbReference type="Proteomes" id="UP000002051"/>
    </source>
</evidence>
<dbReference type="Proteomes" id="UP000002051">
    <property type="component" value="Chromosome 3"/>
</dbReference>
<evidence type="ECO:0000313" key="2">
    <source>
        <dbReference type="EMBL" id="AES73822.1"/>
    </source>
</evidence>
<dbReference type="InterPro" id="IPR011050">
    <property type="entry name" value="Pectin_lyase_fold/virulence"/>
</dbReference>
<evidence type="ECO:0000313" key="3">
    <source>
        <dbReference type="EnsemblPlants" id="AES73822"/>
    </source>
</evidence>
<accession>G7J2V3</accession>
<reference evidence="2 4" key="1">
    <citation type="journal article" date="2011" name="Nature">
        <title>The Medicago genome provides insight into the evolution of rhizobial symbioses.</title>
        <authorList>
            <person name="Young N.D."/>
            <person name="Debelle F."/>
            <person name="Oldroyd G.E."/>
            <person name="Geurts R."/>
            <person name="Cannon S.B."/>
            <person name="Udvardi M.K."/>
            <person name="Benedito V.A."/>
            <person name="Mayer K.F."/>
            <person name="Gouzy J."/>
            <person name="Schoof H."/>
            <person name="Van de Peer Y."/>
            <person name="Proost S."/>
            <person name="Cook D.R."/>
            <person name="Meyers B.C."/>
            <person name="Spannagl M."/>
            <person name="Cheung F."/>
            <person name="De Mita S."/>
            <person name="Krishnakumar V."/>
            <person name="Gundlach H."/>
            <person name="Zhou S."/>
            <person name="Mudge J."/>
            <person name="Bharti A.K."/>
            <person name="Murray J.D."/>
            <person name="Naoumkina M.A."/>
            <person name="Rosen B."/>
            <person name="Silverstein K.A."/>
            <person name="Tang H."/>
            <person name="Rombauts S."/>
            <person name="Zhao P.X."/>
            <person name="Zhou P."/>
            <person name="Barbe V."/>
            <person name="Bardou P."/>
            <person name="Bechner M."/>
            <person name="Bellec A."/>
            <person name="Berger A."/>
            <person name="Berges H."/>
            <person name="Bidwell S."/>
            <person name="Bisseling T."/>
            <person name="Choisne N."/>
            <person name="Couloux A."/>
            <person name="Denny R."/>
            <person name="Deshpande S."/>
            <person name="Dai X."/>
            <person name="Doyle J.J."/>
            <person name="Dudez A.M."/>
            <person name="Farmer A.D."/>
            <person name="Fouteau S."/>
            <person name="Franken C."/>
            <person name="Gibelin C."/>
            <person name="Gish J."/>
            <person name="Goldstein S."/>
            <person name="Gonzalez A.J."/>
            <person name="Green P.J."/>
            <person name="Hallab A."/>
            <person name="Hartog M."/>
            <person name="Hua A."/>
            <person name="Humphray S.J."/>
            <person name="Jeong D.H."/>
            <person name="Jing Y."/>
            <person name="Jocker A."/>
            <person name="Kenton S.M."/>
            <person name="Kim D.J."/>
            <person name="Klee K."/>
            <person name="Lai H."/>
            <person name="Lang C."/>
            <person name="Lin S."/>
            <person name="Macmil S.L."/>
            <person name="Magdelenat G."/>
            <person name="Matthews L."/>
            <person name="McCorrison J."/>
            <person name="Monaghan E.L."/>
            <person name="Mun J.H."/>
            <person name="Najar F.Z."/>
            <person name="Nicholson C."/>
            <person name="Noirot C."/>
            <person name="O'Bleness M."/>
            <person name="Paule C.R."/>
            <person name="Poulain J."/>
            <person name="Prion F."/>
            <person name="Qin B."/>
            <person name="Qu C."/>
            <person name="Retzel E.F."/>
            <person name="Riddle C."/>
            <person name="Sallet E."/>
            <person name="Samain S."/>
            <person name="Samson N."/>
            <person name="Sanders I."/>
            <person name="Saurat O."/>
            <person name="Scarpelli C."/>
            <person name="Schiex T."/>
            <person name="Segurens B."/>
            <person name="Severin A.J."/>
            <person name="Sherrier D.J."/>
            <person name="Shi R."/>
            <person name="Sims S."/>
            <person name="Singer S.R."/>
            <person name="Sinharoy S."/>
            <person name="Sterck L."/>
            <person name="Viollet A."/>
            <person name="Wang B.B."/>
            <person name="Wang K."/>
            <person name="Wang M."/>
            <person name="Wang X."/>
            <person name="Warfsmann J."/>
            <person name="Weissenbach J."/>
            <person name="White D.D."/>
            <person name="White J.D."/>
            <person name="Wiley G.B."/>
            <person name="Wincker P."/>
            <person name="Xing Y."/>
            <person name="Yang L."/>
            <person name="Yao Z."/>
            <person name="Ying F."/>
            <person name="Zhai J."/>
            <person name="Zhou L."/>
            <person name="Zuber A."/>
            <person name="Denarie J."/>
            <person name="Dixon R.A."/>
            <person name="May G.D."/>
            <person name="Schwartz D.C."/>
            <person name="Rogers J."/>
            <person name="Quetier F."/>
            <person name="Town C.D."/>
            <person name="Roe B.A."/>
        </authorList>
    </citation>
    <scope>NUCLEOTIDE SEQUENCE [LARGE SCALE GENOMIC DNA]</scope>
    <source>
        <strain evidence="2">A17</strain>
        <strain evidence="3 4">cv. Jemalong A17</strain>
    </source>
</reference>
<dbReference type="EnsemblPlants" id="AES73822">
    <property type="protein sequence ID" value="AES73822"/>
    <property type="gene ID" value="MTR_3g109240"/>
</dbReference>
<dbReference type="EMBL" id="CM001219">
    <property type="protein sequence ID" value="AES73822.1"/>
    <property type="molecule type" value="Genomic_DNA"/>
</dbReference>
<dbReference type="HOGENOM" id="CLU_2389514_0_0_1"/>
<protein>
    <submittedName>
        <fullName evidence="2 3">Uncharacterized protein</fullName>
    </submittedName>
</protein>
<reference evidence="3" key="3">
    <citation type="submission" date="2015-04" db="UniProtKB">
        <authorList>
            <consortium name="EnsemblPlants"/>
        </authorList>
    </citation>
    <scope>IDENTIFICATION</scope>
    <source>
        <strain evidence="3">cv. Jemalong A17</strain>
    </source>
</reference>